<evidence type="ECO:0000313" key="2">
    <source>
        <dbReference type="EMBL" id="APQ41924.1"/>
    </source>
</evidence>
<sequence length="474" mass="44382">MQSTNRPAKFLVPFAQNDSAKVEIPATTTDPARFSQSLGSPPLTGMPPEAGGVPPQLEDFNGAINQIARGVWWSLGGGRFAYDATWATDALIGGYARGAVIPATLGAGSVGLGEWYNNAEANTANPDTDGAGWVPGYHYGATALTGQTGGTLTLTPAQAAKRVITVAGTLTSNLVLVVPAWVYSWTFVNTTGGAFTVSVKNAATSAVVIPQNGAATPVTCDGTQVTLSSLNIAPATQSTQAMRADQAVGRTLRATASGSWTVPPTVTTITVWAVAPGGGGGSAGAAVSGGSAAVGGGGGGGGAGQALVAMAYPVVPGGVVSWTIGAAGTGAPATSTGSGAAGGNAGNLVISGSGFNSGTAITLTGGGGGGGGLATSPTAAGAAGGFGEPRGGSGHDAASINASTGAGGGGGAGASSAFGGGGAGGRGALGSGIAGLNGGGFGSGGGGGGGPYQIGTGTGGAGGNGSGGLITLTW</sequence>
<feature type="region of interest" description="Disordered" evidence="1">
    <location>
        <begin position="380"/>
        <end position="400"/>
    </location>
</feature>
<dbReference type="EMBL" id="KY210139">
    <property type="protein sequence ID" value="APQ41924.1"/>
    <property type="molecule type" value="Genomic_DNA"/>
</dbReference>
<reference evidence="2 3" key="1">
    <citation type="submission" date="2016-11" db="EMBL/GenBank/DDBJ databases">
        <authorList>
            <person name="Gasic K."/>
        </authorList>
    </citation>
    <scope>NUCLEOTIDE SEQUENCE [LARGE SCALE GENOMIC DNA]</scope>
</reference>
<accession>A0A3G1GLG3</accession>
<evidence type="ECO:0000256" key="1">
    <source>
        <dbReference type="SAM" id="MobiDB-lite"/>
    </source>
</evidence>
<name>A0A3G1GLG3_9CAUD</name>
<organism evidence="2 3">
    <name type="scientific">Xanthomonas phage KPhi1</name>
    <dbReference type="NCBI Taxonomy" id="1927017"/>
    <lineage>
        <taxon>Viruses</taxon>
        <taxon>Duplodnaviria</taxon>
        <taxon>Heunggongvirae</taxon>
        <taxon>Uroviricota</taxon>
        <taxon>Caudoviricetes</taxon>
        <taxon>Kantovirinae</taxon>
        <taxon>Beograduvirus</taxon>
        <taxon>Beograduvirus KPhi1</taxon>
    </lineage>
</organism>
<keyword evidence="3" id="KW-1185">Reference proteome</keyword>
<dbReference type="Proteomes" id="UP000272247">
    <property type="component" value="Segment"/>
</dbReference>
<proteinExistence type="predicted"/>
<evidence type="ECO:0000313" key="3">
    <source>
        <dbReference type="Proteomes" id="UP000272247"/>
    </source>
</evidence>
<feature type="compositionally biased region" description="Gly residues" evidence="1">
    <location>
        <begin position="382"/>
        <end position="394"/>
    </location>
</feature>
<gene>
    <name evidence="2" type="ORF">K1pha_45</name>
</gene>
<evidence type="ECO:0008006" key="4">
    <source>
        <dbReference type="Google" id="ProtNLM"/>
    </source>
</evidence>
<protein>
    <recommendedName>
        <fullName evidence="4">Tail fiber protein</fullName>
    </recommendedName>
</protein>